<dbReference type="InterPro" id="IPR036520">
    <property type="entry name" value="UPF0759_sf"/>
</dbReference>
<reference evidence="1 2" key="1">
    <citation type="submission" date="2021-03" db="EMBL/GenBank/DDBJ databases">
        <title>Novel species identification of genus Shewanella.</title>
        <authorList>
            <person name="Liu G."/>
            <person name="Zhang Q."/>
        </authorList>
    </citation>
    <scope>NUCLEOTIDE SEQUENCE [LARGE SCALE GENOMIC DNA]</scope>
    <source>
        <strain evidence="1 2">FJAT-51800</strain>
    </source>
</reference>
<proteinExistence type="predicted"/>
<dbReference type="SUPFAM" id="SSF117396">
    <property type="entry name" value="TM1631-like"/>
    <property type="match status" value="1"/>
</dbReference>
<dbReference type="PANTHER" id="PTHR30348">
    <property type="entry name" value="UNCHARACTERIZED PROTEIN YECE"/>
    <property type="match status" value="1"/>
</dbReference>
<gene>
    <name evidence="1" type="ORF">JYB87_14915</name>
</gene>
<name>A0ABX7QVL4_9GAMM</name>
<dbReference type="PANTHER" id="PTHR30348:SF9">
    <property type="entry name" value="UPF0759 PROTEIN YECE"/>
    <property type="match status" value="1"/>
</dbReference>
<dbReference type="Gene3D" id="3.20.20.410">
    <property type="entry name" value="Protein of unknown function UPF0759"/>
    <property type="match status" value="1"/>
</dbReference>
<dbReference type="InterPro" id="IPR002763">
    <property type="entry name" value="DUF72"/>
</dbReference>
<sequence length="280" mass="32215">MWSLPQWQKSLQQGCRTPAERLMAYAEKFDSVEGNTSFYALPDANTVAMWAASVPDSFRFTFKLPKTITHDKQLQHCELELNEFLQRMAPLQPHTSIWKIQLPAQFGPDALPHLATFLSQLPPEFTTGVEVRHPAFFAKGEAEQQLNRLLLQYNSNRIIMDSRPIFAKPATNELMRDAQRKKPRVPVHAIATSDMPIVRFIGDLEQTQNDAFFTPWLAKLSQWLSEGKTPHLFVHTPDNIHAPELAHRLYQQLQQHIASQQPWRLDDLAPLQNSEQQSLF</sequence>
<dbReference type="EMBL" id="CP071503">
    <property type="protein sequence ID" value="QSX35534.1"/>
    <property type="molecule type" value="Genomic_DNA"/>
</dbReference>
<evidence type="ECO:0000313" key="2">
    <source>
        <dbReference type="Proteomes" id="UP000662770"/>
    </source>
</evidence>
<dbReference type="Proteomes" id="UP000662770">
    <property type="component" value="Chromosome"/>
</dbReference>
<keyword evidence="2" id="KW-1185">Reference proteome</keyword>
<evidence type="ECO:0000313" key="1">
    <source>
        <dbReference type="EMBL" id="QSX35534.1"/>
    </source>
</evidence>
<dbReference type="Pfam" id="PF01904">
    <property type="entry name" value="DUF72"/>
    <property type="match status" value="1"/>
</dbReference>
<protein>
    <submittedName>
        <fullName evidence="1">DUF72 domain-containing protein</fullName>
    </submittedName>
</protein>
<accession>A0ABX7QVL4</accession>
<organism evidence="1 2">
    <name type="scientific">Shewanella avicenniae</name>
    <dbReference type="NCBI Taxonomy" id="2814294"/>
    <lineage>
        <taxon>Bacteria</taxon>
        <taxon>Pseudomonadati</taxon>
        <taxon>Pseudomonadota</taxon>
        <taxon>Gammaproteobacteria</taxon>
        <taxon>Alteromonadales</taxon>
        <taxon>Shewanellaceae</taxon>
        <taxon>Shewanella</taxon>
    </lineage>
</organism>